<name>A0A8K1FIZ7_PYTOL</name>
<reference evidence="2" key="1">
    <citation type="submission" date="2019-03" db="EMBL/GenBank/DDBJ databases">
        <title>Long read genome sequence of the mycoparasitic Pythium oligandrum ATCC 38472 isolated from sugarbeet rhizosphere.</title>
        <authorList>
            <person name="Gaulin E."/>
        </authorList>
    </citation>
    <scope>NUCLEOTIDE SEQUENCE</scope>
    <source>
        <strain evidence="2">ATCC 38472_TT</strain>
    </source>
</reference>
<comment type="caution">
    <text evidence="2">The sequence shown here is derived from an EMBL/GenBank/DDBJ whole genome shotgun (WGS) entry which is preliminary data.</text>
</comment>
<feature type="region of interest" description="Disordered" evidence="1">
    <location>
        <begin position="160"/>
        <end position="179"/>
    </location>
</feature>
<evidence type="ECO:0000256" key="1">
    <source>
        <dbReference type="SAM" id="MobiDB-lite"/>
    </source>
</evidence>
<organism evidence="2 3">
    <name type="scientific">Pythium oligandrum</name>
    <name type="common">Mycoparasitic fungus</name>
    <dbReference type="NCBI Taxonomy" id="41045"/>
    <lineage>
        <taxon>Eukaryota</taxon>
        <taxon>Sar</taxon>
        <taxon>Stramenopiles</taxon>
        <taxon>Oomycota</taxon>
        <taxon>Peronosporomycetes</taxon>
        <taxon>Pythiales</taxon>
        <taxon>Pythiaceae</taxon>
        <taxon>Pythium</taxon>
    </lineage>
</organism>
<sequence>MDQLAKQLDECRLHDVYSFRDAIPELNEYLSLIEINDDSPGVLFDWDIDHVTAFVAALNDPNTVDQPPNWLATRPITARSFIGDTMATLQSFAGGRLGYVLLAPNNLQQFGAIFVMLGSLQNSDFLQNAMQASLPVNEGTPERHLATTYYVTSSKAQHARKNKLVSTSRNGQPLRRLFS</sequence>
<proteinExistence type="predicted"/>
<gene>
    <name evidence="2" type="ORF">Poli38472_013003</name>
</gene>
<evidence type="ECO:0000313" key="2">
    <source>
        <dbReference type="EMBL" id="TMW64381.1"/>
    </source>
</evidence>
<dbReference type="EMBL" id="SPLM01000040">
    <property type="protein sequence ID" value="TMW64381.1"/>
    <property type="molecule type" value="Genomic_DNA"/>
</dbReference>
<protein>
    <submittedName>
        <fullName evidence="2">Uncharacterized protein</fullName>
    </submittedName>
</protein>
<evidence type="ECO:0000313" key="3">
    <source>
        <dbReference type="Proteomes" id="UP000794436"/>
    </source>
</evidence>
<dbReference type="OrthoDB" id="118048at2759"/>
<dbReference type="AlphaFoldDB" id="A0A8K1FIZ7"/>
<accession>A0A8K1FIZ7</accession>
<dbReference type="Proteomes" id="UP000794436">
    <property type="component" value="Unassembled WGS sequence"/>
</dbReference>
<keyword evidence="3" id="KW-1185">Reference proteome</keyword>